<sequence length="108" mass="12975">METCLIPQHKPTHLYGSTIVFIPQHFLKEVDNFKLLRQELLKEFFFIATDGHPERYLTRILEEHVHDKFSKHVTMRNCRSINITYEAHHAKSVKEMYELSRLMYHSFG</sequence>
<organism evidence="1 2">
    <name type="scientific">Phytophthora infestans</name>
    <name type="common">Potato late blight agent</name>
    <name type="synonym">Botrytis infestans</name>
    <dbReference type="NCBI Taxonomy" id="4787"/>
    <lineage>
        <taxon>Eukaryota</taxon>
        <taxon>Sar</taxon>
        <taxon>Stramenopiles</taxon>
        <taxon>Oomycota</taxon>
        <taxon>Peronosporomycetes</taxon>
        <taxon>Peronosporales</taxon>
        <taxon>Peronosporaceae</taxon>
        <taxon>Phytophthora</taxon>
    </lineage>
</organism>
<reference evidence="1" key="1">
    <citation type="submission" date="2020-04" db="EMBL/GenBank/DDBJ databases">
        <title>Hybrid Assembly of Korean Phytophthora infestans isolates.</title>
        <authorList>
            <person name="Prokchorchik M."/>
            <person name="Lee Y."/>
            <person name="Seo J."/>
            <person name="Cho J.-H."/>
            <person name="Park Y.-E."/>
            <person name="Jang D.-C."/>
            <person name="Im J.-S."/>
            <person name="Choi J.-G."/>
            <person name="Park H.-J."/>
            <person name="Lee G.-B."/>
            <person name="Lee Y.-G."/>
            <person name="Hong S.-Y."/>
            <person name="Cho K."/>
            <person name="Sohn K.H."/>
        </authorList>
    </citation>
    <scope>NUCLEOTIDE SEQUENCE</scope>
    <source>
        <strain evidence="1">KR_1_A1</strain>
    </source>
</reference>
<dbReference type="AlphaFoldDB" id="A0A833WBM2"/>
<evidence type="ECO:0000313" key="1">
    <source>
        <dbReference type="EMBL" id="KAF4036558.1"/>
    </source>
</evidence>
<dbReference type="EMBL" id="WSZM01000264">
    <property type="protein sequence ID" value="KAF4036558.1"/>
    <property type="molecule type" value="Genomic_DNA"/>
</dbReference>
<accession>A0A833WBM2</accession>
<proteinExistence type="predicted"/>
<comment type="caution">
    <text evidence="1">The sequence shown here is derived from an EMBL/GenBank/DDBJ whole genome shotgun (WGS) entry which is preliminary data.</text>
</comment>
<gene>
    <name evidence="1" type="ORF">GN244_ATG11266</name>
</gene>
<protein>
    <submittedName>
        <fullName evidence="1">Uncharacterized protein</fullName>
    </submittedName>
</protein>
<dbReference type="Proteomes" id="UP000602510">
    <property type="component" value="Unassembled WGS sequence"/>
</dbReference>
<evidence type="ECO:0000313" key="2">
    <source>
        <dbReference type="Proteomes" id="UP000602510"/>
    </source>
</evidence>
<name>A0A833WBM2_PHYIN</name>
<keyword evidence="2" id="KW-1185">Reference proteome</keyword>